<protein>
    <recommendedName>
        <fullName evidence="5">Zygote-specific protein</fullName>
    </recommendedName>
</protein>
<dbReference type="AlphaFoldDB" id="A0A8H3CZX4"/>
<keyword evidence="1" id="KW-0732">Signal</keyword>
<dbReference type="PANTHER" id="PTHR37475">
    <property type="entry name" value="ZYGOTE-SPECIFIC CLASS V COPY B GENE PROTEIN"/>
    <property type="match status" value="1"/>
</dbReference>
<gene>
    <name evidence="2" type="ORF">RDB_LOCUS160157</name>
    <name evidence="3" type="ORF">RDB_LOCUS169264</name>
</gene>
<dbReference type="PANTHER" id="PTHR37475:SF1">
    <property type="entry name" value="ZYGOTE-SPECIFIC PROTEIN"/>
    <property type="match status" value="1"/>
</dbReference>
<evidence type="ECO:0000313" key="2">
    <source>
        <dbReference type="EMBL" id="CAE6506335.1"/>
    </source>
</evidence>
<organism evidence="2 4">
    <name type="scientific">Rhizoctonia solani</name>
    <dbReference type="NCBI Taxonomy" id="456999"/>
    <lineage>
        <taxon>Eukaryota</taxon>
        <taxon>Fungi</taxon>
        <taxon>Dikarya</taxon>
        <taxon>Basidiomycota</taxon>
        <taxon>Agaricomycotina</taxon>
        <taxon>Agaricomycetes</taxon>
        <taxon>Cantharellales</taxon>
        <taxon>Ceratobasidiaceae</taxon>
        <taxon>Rhizoctonia</taxon>
    </lineage>
</organism>
<dbReference type="Proteomes" id="UP000663861">
    <property type="component" value="Unassembled WGS sequence"/>
</dbReference>
<evidence type="ECO:0000256" key="1">
    <source>
        <dbReference type="SAM" id="SignalP"/>
    </source>
</evidence>
<name>A0A8H3CZX4_9AGAM</name>
<comment type="caution">
    <text evidence="2">The sequence shown here is derived from an EMBL/GenBank/DDBJ whole genome shotgun (WGS) entry which is preliminary data.</text>
</comment>
<proteinExistence type="predicted"/>
<evidence type="ECO:0000313" key="3">
    <source>
        <dbReference type="EMBL" id="CAE6528391.1"/>
    </source>
</evidence>
<reference evidence="2" key="1">
    <citation type="submission" date="2021-01" db="EMBL/GenBank/DDBJ databases">
        <authorList>
            <person name="Kaushik A."/>
        </authorList>
    </citation>
    <scope>NUCLEOTIDE SEQUENCE</scope>
    <source>
        <strain evidence="2">AG4-R118</strain>
        <strain evidence="3">AG4-RS23</strain>
    </source>
</reference>
<dbReference type="Proteomes" id="UP000663888">
    <property type="component" value="Unassembled WGS sequence"/>
</dbReference>
<evidence type="ECO:0000313" key="4">
    <source>
        <dbReference type="Proteomes" id="UP000663888"/>
    </source>
</evidence>
<feature type="chain" id="PRO_5036265475" description="Zygote-specific protein" evidence="1">
    <location>
        <begin position="24"/>
        <end position="86"/>
    </location>
</feature>
<dbReference type="EMBL" id="CAJMWX010001817">
    <property type="protein sequence ID" value="CAE6506335.1"/>
    <property type="molecule type" value="Genomic_DNA"/>
</dbReference>
<feature type="signal peptide" evidence="1">
    <location>
        <begin position="1"/>
        <end position="23"/>
    </location>
</feature>
<sequence length="86" mass="8213">MKFSIAPVVALATLALSAGQVQAGPIAMGMCYSACNAGYVTCCTAAGVTAGTFTLGLGIPAAVAACSVVQGTCMAACTPLLAAPTP</sequence>
<accession>A0A8H3CZX4</accession>
<evidence type="ECO:0008006" key="5">
    <source>
        <dbReference type="Google" id="ProtNLM"/>
    </source>
</evidence>
<dbReference type="EMBL" id="CAJMWY010004341">
    <property type="protein sequence ID" value="CAE6528391.1"/>
    <property type="molecule type" value="Genomic_DNA"/>
</dbReference>